<dbReference type="GeneID" id="300115390"/>
<organism evidence="1 2">
    <name type="scientific">Streptomyces koyangensis</name>
    <dbReference type="NCBI Taxonomy" id="188770"/>
    <lineage>
        <taxon>Bacteria</taxon>
        <taxon>Bacillati</taxon>
        <taxon>Actinomycetota</taxon>
        <taxon>Actinomycetes</taxon>
        <taxon>Kitasatosporales</taxon>
        <taxon>Streptomycetaceae</taxon>
        <taxon>Streptomyces</taxon>
        <taxon>Streptomyces aurantiacus group</taxon>
    </lineage>
</organism>
<dbReference type="EMBL" id="CP031742">
    <property type="protein sequence ID" value="AXQ55701.1"/>
    <property type="molecule type" value="Genomic_DNA"/>
</dbReference>
<gene>
    <name evidence="1" type="ORF">D0C37_14525</name>
</gene>
<evidence type="ECO:0000313" key="2">
    <source>
        <dbReference type="Proteomes" id="UP000259636"/>
    </source>
</evidence>
<evidence type="ECO:0000313" key="1">
    <source>
        <dbReference type="EMBL" id="AXQ55701.1"/>
    </source>
</evidence>
<reference evidence="1 2" key="1">
    <citation type="submission" date="2018-08" db="EMBL/GenBank/DDBJ databases">
        <authorList>
            <person name="Ferrada E.E."/>
            <person name="Latorre B.A."/>
        </authorList>
    </citation>
    <scope>NUCLEOTIDE SEQUENCE [LARGE SCALE GENOMIC DNA]</scope>
    <source>
        <strain evidence="1 2">VK-A60T</strain>
    </source>
</reference>
<dbReference type="AlphaFoldDB" id="A0A385DCY1"/>
<proteinExistence type="predicted"/>
<evidence type="ECO:0008006" key="3">
    <source>
        <dbReference type="Google" id="ProtNLM"/>
    </source>
</evidence>
<dbReference type="RefSeq" id="WP_117349505.1">
    <property type="nucleotide sequence ID" value="NZ_CP031742.1"/>
</dbReference>
<accession>A0A385DCY1</accession>
<dbReference type="KEGG" id="sky:D0C37_14525"/>
<sequence length="189" mass="20560">MTAKFAMSLMDDIDHPELVLFCEDDYAGTLIDALINQEDPDLGRRVEILAVGAASTVTTLGSLAAAGRLPGVSLGVLDADQRAQDGCVVLPGSQAPEKEVFDALDEAAWETVARRLDVRAGELLQAVDDARQIDNHHAWTRRVAEHLGPRVRTDRVWEAIAAVWAKDAVDPQERASFVNSIQQHLAIQS</sequence>
<name>A0A385DCY1_9ACTN</name>
<dbReference type="Proteomes" id="UP000259636">
    <property type="component" value="Chromosome"/>
</dbReference>
<protein>
    <recommendedName>
        <fullName evidence="3">ATP-dependent endonuclease</fullName>
    </recommendedName>
</protein>